<dbReference type="Pfam" id="PF20510">
    <property type="entry name" value="HgmA_N"/>
    <property type="match status" value="1"/>
</dbReference>
<name>A0A430K7W5_9FLAO</name>
<dbReference type="AlphaFoldDB" id="A0A430K7W5"/>
<gene>
    <name evidence="10" type="ORF">EHW67_00725</name>
</gene>
<feature type="binding site" evidence="8">
    <location>
        <position position="336"/>
    </location>
    <ligand>
        <name>Fe cation</name>
        <dbReference type="ChEBI" id="CHEBI:24875"/>
    </ligand>
</feature>
<dbReference type="EMBL" id="RQPJ01000001">
    <property type="protein sequence ID" value="RTE55123.1"/>
    <property type="molecule type" value="Genomic_DNA"/>
</dbReference>
<dbReference type="PANTHER" id="PTHR11056">
    <property type="entry name" value="HOMOGENTISATE 1,2-DIOXYGENASE"/>
    <property type="match status" value="1"/>
</dbReference>
<dbReference type="GO" id="GO:0046872">
    <property type="term" value="F:metal ion binding"/>
    <property type="evidence" value="ECO:0007669"/>
    <property type="project" value="UniProtKB-KW"/>
</dbReference>
<comment type="caution">
    <text evidence="10">The sequence shown here is derived from an EMBL/GenBank/DDBJ whole genome shotgun (WGS) entry which is preliminary data.</text>
</comment>
<evidence type="ECO:0000259" key="9">
    <source>
        <dbReference type="Pfam" id="PF20510"/>
    </source>
</evidence>
<keyword evidence="5" id="KW-0560">Oxidoreductase</keyword>
<dbReference type="SUPFAM" id="SSF51182">
    <property type="entry name" value="RmlC-like cupins"/>
    <property type="match status" value="1"/>
</dbReference>
<evidence type="ECO:0000256" key="2">
    <source>
        <dbReference type="ARBA" id="ARBA00007757"/>
    </source>
</evidence>
<proteinExistence type="inferred from homology"/>
<feature type="active site" description="Proton acceptor" evidence="7">
    <location>
        <position position="263"/>
    </location>
</feature>
<evidence type="ECO:0000256" key="4">
    <source>
        <dbReference type="ARBA" id="ARBA00022964"/>
    </source>
</evidence>
<reference evidence="10 11" key="1">
    <citation type="submission" date="2018-11" db="EMBL/GenBank/DDBJ databases">
        <title>Arenibacter aquaticus sp.nov., a marine bacterium isolated from surface seawater in the South China Sea.</title>
        <authorList>
            <person name="Guo J."/>
            <person name="Sun J."/>
        </authorList>
    </citation>
    <scope>NUCLEOTIDE SEQUENCE [LARGE SCALE GENOMIC DNA]</scope>
    <source>
        <strain evidence="10 11">GUO666</strain>
    </source>
</reference>
<dbReference type="GO" id="GO:0006570">
    <property type="term" value="P:tyrosine metabolic process"/>
    <property type="evidence" value="ECO:0007669"/>
    <property type="project" value="InterPro"/>
</dbReference>
<keyword evidence="6 8" id="KW-0408">Iron</keyword>
<protein>
    <submittedName>
        <fullName evidence="10">Homogentisate 1,2-dioxygenase</fullName>
    </submittedName>
</protein>
<evidence type="ECO:0000256" key="1">
    <source>
        <dbReference type="ARBA" id="ARBA00001962"/>
    </source>
</evidence>
<dbReference type="Gene3D" id="2.60.120.10">
    <property type="entry name" value="Jelly Rolls"/>
    <property type="match status" value="1"/>
</dbReference>
<feature type="domain" description="Homogentisate 1,2-dioxygenase N-terminal" evidence="9">
    <location>
        <begin position="102"/>
        <end position="250"/>
    </location>
</feature>
<comment type="similarity">
    <text evidence="2">Belongs to the homogentisate dioxygenase family.</text>
</comment>
<dbReference type="InterPro" id="IPR011051">
    <property type="entry name" value="RmlC_Cupin_sf"/>
</dbReference>
<keyword evidence="4 10" id="KW-0223">Dioxygenase</keyword>
<keyword evidence="11" id="KW-1185">Reference proteome</keyword>
<accession>A0A430K7W5</accession>
<dbReference type="InterPro" id="IPR014710">
    <property type="entry name" value="RmlC-like_jellyroll"/>
</dbReference>
<feature type="binding site" evidence="8">
    <location>
        <position position="300"/>
    </location>
    <ligand>
        <name>Fe cation</name>
        <dbReference type="ChEBI" id="CHEBI:24875"/>
    </ligand>
</feature>
<feature type="binding site" evidence="8">
    <location>
        <position position="336"/>
    </location>
    <ligand>
        <name>homogentisate</name>
        <dbReference type="ChEBI" id="CHEBI:16169"/>
    </ligand>
</feature>
<evidence type="ECO:0000313" key="10">
    <source>
        <dbReference type="EMBL" id="RTE55123.1"/>
    </source>
</evidence>
<evidence type="ECO:0000256" key="8">
    <source>
        <dbReference type="PIRSR" id="PIRSR605708-2"/>
    </source>
</evidence>
<dbReference type="GO" id="GO:0006559">
    <property type="term" value="P:L-phenylalanine catabolic process"/>
    <property type="evidence" value="ECO:0007669"/>
    <property type="project" value="InterPro"/>
</dbReference>
<evidence type="ECO:0000256" key="6">
    <source>
        <dbReference type="ARBA" id="ARBA00023004"/>
    </source>
</evidence>
<evidence type="ECO:0000256" key="5">
    <source>
        <dbReference type="ARBA" id="ARBA00023002"/>
    </source>
</evidence>
<dbReference type="GO" id="GO:0005737">
    <property type="term" value="C:cytoplasm"/>
    <property type="evidence" value="ECO:0007669"/>
    <property type="project" value="TreeGrafter"/>
</dbReference>
<comment type="cofactor">
    <cofactor evidence="1 8">
        <name>Fe cation</name>
        <dbReference type="ChEBI" id="CHEBI:24875"/>
    </cofactor>
</comment>
<dbReference type="Proteomes" id="UP000267585">
    <property type="component" value="Unassembled WGS sequence"/>
</dbReference>
<organism evidence="10 11">
    <name type="scientific">Arenibacter aquaticus</name>
    <dbReference type="NCBI Taxonomy" id="2489054"/>
    <lineage>
        <taxon>Bacteria</taxon>
        <taxon>Pseudomonadati</taxon>
        <taxon>Bacteroidota</taxon>
        <taxon>Flavobacteriia</taxon>
        <taxon>Flavobacteriales</taxon>
        <taxon>Flavobacteriaceae</taxon>
        <taxon>Arenibacter</taxon>
    </lineage>
</organism>
<evidence type="ECO:0000256" key="3">
    <source>
        <dbReference type="ARBA" id="ARBA00022723"/>
    </source>
</evidence>
<evidence type="ECO:0000256" key="7">
    <source>
        <dbReference type="PIRSR" id="PIRSR605708-1"/>
    </source>
</evidence>
<keyword evidence="3 8" id="KW-0479">Metal-binding</keyword>
<dbReference type="GO" id="GO:0004411">
    <property type="term" value="F:homogentisate 1,2-dioxygenase activity"/>
    <property type="evidence" value="ECO:0007669"/>
    <property type="project" value="InterPro"/>
</dbReference>
<feature type="binding site" evidence="8">
    <location>
        <position position="306"/>
    </location>
    <ligand>
        <name>Fe cation</name>
        <dbReference type="ChEBI" id="CHEBI:24875"/>
    </ligand>
</feature>
<sequence length="386" mass="44664">MPLYHKLGEIPSKRHTVFRKKDGTLHYEQLFGTIGFEGMSSLMYHLHRPTMVKEVGKAFDASPKAIVSHNIKSRLLKGLEVPTRNDFLESRNVLVFNSDVHISVGAPKRSMTDYFYKNADADELLFIHKGSGVLKTMLGEIDFQYGDYLLIPRGMIYQIKFNDKDNRLLVVESYHPIYTPKRYRNWFGQHLEHSPFCERDFKLPQNLRTYDEKGEFLIKVKKQGQLHHLVYASHPFDVVGWDGYNYPYGFSIHNFEPITGRVHQPPPVHQTFETRAFVVCSFVPRLYDYHPDAIPAPYNHSNIDSDEVLYYVDGDFMSRKNIDKGYISLHPAGIPHGPHPGTYEASIGKSKTEELAVMIDTFRPLQLTKAALDIDDGKYYRSWLEE</sequence>
<evidence type="ECO:0000313" key="11">
    <source>
        <dbReference type="Proteomes" id="UP000267585"/>
    </source>
</evidence>
<dbReference type="RefSeq" id="WP_126160426.1">
    <property type="nucleotide sequence ID" value="NZ_RQPJ01000001.1"/>
</dbReference>
<dbReference type="InterPro" id="IPR046452">
    <property type="entry name" value="HgmA_N"/>
</dbReference>
<dbReference type="PANTHER" id="PTHR11056:SF0">
    <property type="entry name" value="HOMOGENTISATE 1,2-DIOXYGENASE"/>
    <property type="match status" value="1"/>
</dbReference>
<dbReference type="InterPro" id="IPR005708">
    <property type="entry name" value="Homogentis_dOase"/>
</dbReference>
<dbReference type="OrthoDB" id="9768662at2"/>